<evidence type="ECO:0000313" key="3">
    <source>
        <dbReference type="Proteomes" id="UP000701801"/>
    </source>
</evidence>
<name>A0A9N9Q2T3_9HELO</name>
<keyword evidence="1" id="KW-0812">Transmembrane</keyword>
<protein>
    <submittedName>
        <fullName evidence="2">Uncharacterized protein</fullName>
    </submittedName>
</protein>
<dbReference type="EMBL" id="CAJVRM010000018">
    <property type="protein sequence ID" value="CAG8971386.1"/>
    <property type="molecule type" value="Genomic_DNA"/>
</dbReference>
<organism evidence="2 3">
    <name type="scientific">Hymenoscyphus albidus</name>
    <dbReference type="NCBI Taxonomy" id="595503"/>
    <lineage>
        <taxon>Eukaryota</taxon>
        <taxon>Fungi</taxon>
        <taxon>Dikarya</taxon>
        <taxon>Ascomycota</taxon>
        <taxon>Pezizomycotina</taxon>
        <taxon>Leotiomycetes</taxon>
        <taxon>Helotiales</taxon>
        <taxon>Helotiaceae</taxon>
        <taxon>Hymenoscyphus</taxon>
    </lineage>
</organism>
<comment type="caution">
    <text evidence="2">The sequence shown here is derived from an EMBL/GenBank/DDBJ whole genome shotgun (WGS) entry which is preliminary data.</text>
</comment>
<feature type="transmembrane region" description="Helical" evidence="1">
    <location>
        <begin position="71"/>
        <end position="89"/>
    </location>
</feature>
<dbReference type="Proteomes" id="UP000701801">
    <property type="component" value="Unassembled WGS sequence"/>
</dbReference>
<keyword evidence="1" id="KW-1133">Transmembrane helix</keyword>
<dbReference type="AlphaFoldDB" id="A0A9N9Q2T3"/>
<evidence type="ECO:0000256" key="1">
    <source>
        <dbReference type="SAM" id="Phobius"/>
    </source>
</evidence>
<proteinExistence type="predicted"/>
<accession>A0A9N9Q2T3</accession>
<gene>
    <name evidence="2" type="ORF">HYALB_00006936</name>
</gene>
<reference evidence="2" key="1">
    <citation type="submission" date="2021-07" db="EMBL/GenBank/DDBJ databases">
        <authorList>
            <person name="Durling M."/>
        </authorList>
    </citation>
    <scope>NUCLEOTIDE SEQUENCE</scope>
</reference>
<keyword evidence="1" id="KW-0472">Membrane</keyword>
<sequence>MALVQLLNRKRKFWPLGSMHGICRWAHEICTADSEERAIVIGSMNEMAYVVQLWLPLLVWEQVAAPNYRKGFITIAVLSFAMMVTALVIKDARMNTGHAVTEPVLEIEEMTLILVDESSGVKKVVVEEALVEK</sequence>
<dbReference type="OrthoDB" id="6132182at2759"/>
<keyword evidence="3" id="KW-1185">Reference proteome</keyword>
<evidence type="ECO:0000313" key="2">
    <source>
        <dbReference type="EMBL" id="CAG8971386.1"/>
    </source>
</evidence>